<accession>F0RUY5</accession>
<dbReference type="InterPro" id="IPR029063">
    <property type="entry name" value="SAM-dependent_MTases_sf"/>
</dbReference>
<dbReference type="InterPro" id="IPR010280">
    <property type="entry name" value="U5_MeTrfase_fam"/>
</dbReference>
<feature type="domain" description="TRAM" evidence="6">
    <location>
        <begin position="1"/>
        <end position="53"/>
    </location>
</feature>
<dbReference type="Gene3D" id="2.40.50.1070">
    <property type="match status" value="2"/>
</dbReference>
<dbReference type="SUPFAM" id="SSF53335">
    <property type="entry name" value="S-adenosyl-L-methionine-dependent methyltransferases"/>
    <property type="match status" value="1"/>
</dbReference>
<feature type="binding site" evidence="4">
    <location>
        <position position="311"/>
    </location>
    <ligand>
        <name>S-adenosyl-L-methionine</name>
        <dbReference type="ChEBI" id="CHEBI:59789"/>
    </ligand>
</feature>
<dbReference type="PANTHER" id="PTHR11061">
    <property type="entry name" value="RNA M5U METHYLTRANSFERASE"/>
    <property type="match status" value="1"/>
</dbReference>
<feature type="binding site" evidence="4">
    <location>
        <position position="250"/>
    </location>
    <ligand>
        <name>S-adenosyl-L-methionine</name>
        <dbReference type="ChEBI" id="CHEBI:59789"/>
    </ligand>
</feature>
<dbReference type="AlphaFoldDB" id="F0RUY5"/>
<dbReference type="InterPro" id="IPR030390">
    <property type="entry name" value="MeTrfase_TrmA_AS"/>
</dbReference>
<reference evidence="8" key="1">
    <citation type="submission" date="2011-02" db="EMBL/GenBank/DDBJ databases">
        <title>Complete sequence of Spirochaeta sp. Buddy.</title>
        <authorList>
            <person name="Lucas S."/>
            <person name="Copeland A."/>
            <person name="Lapidus A."/>
            <person name="Cheng J.-F."/>
            <person name="Goodwin L."/>
            <person name="Pitluck S."/>
            <person name="Zeytun A."/>
            <person name="Detter J.C."/>
            <person name="Han C."/>
            <person name="Tapia R."/>
            <person name="Land M."/>
            <person name="Hauser L."/>
            <person name="Kyrpides N."/>
            <person name="Ivanova N."/>
            <person name="Mikhailova N."/>
            <person name="Pagani I."/>
            <person name="Ritalahti K.M."/>
            <person name="Loeffler F.E."/>
            <person name="Woyke T."/>
        </authorList>
    </citation>
    <scope>NUCLEOTIDE SEQUENCE [LARGE SCALE GENOMIC DNA]</scope>
    <source>
        <strain evidence="8">ATCC BAA-1886 / DSM 22777 / Buddy</strain>
    </source>
</reference>
<dbReference type="PROSITE" id="PS51687">
    <property type="entry name" value="SAM_MT_RNA_M5U"/>
    <property type="match status" value="1"/>
</dbReference>
<dbReference type="InterPro" id="IPR012340">
    <property type="entry name" value="NA-bd_OB-fold"/>
</dbReference>
<evidence type="ECO:0000256" key="5">
    <source>
        <dbReference type="PROSITE-ProRule" id="PRU10015"/>
    </source>
</evidence>
<evidence type="ECO:0000256" key="1">
    <source>
        <dbReference type="ARBA" id="ARBA00022603"/>
    </source>
</evidence>
<dbReference type="KEGG" id="sbu:SpiBuddy_0809"/>
<dbReference type="OrthoDB" id="9804590at2"/>
<name>F0RUY5_SPHGB</name>
<dbReference type="EMBL" id="CP002541">
    <property type="protein sequence ID" value="ADY12636.1"/>
    <property type="molecule type" value="Genomic_DNA"/>
</dbReference>
<dbReference type="STRING" id="158189.SpiBuddy_0809"/>
<protein>
    <submittedName>
        <fullName evidence="7">(Uracil-5)-methyltransferase</fullName>
    </submittedName>
</protein>
<dbReference type="eggNOG" id="COG2265">
    <property type="taxonomic scope" value="Bacteria"/>
</dbReference>
<dbReference type="Gene3D" id="3.40.50.150">
    <property type="entry name" value="Vaccinia Virus protein VP39"/>
    <property type="match status" value="2"/>
</dbReference>
<evidence type="ECO:0000256" key="4">
    <source>
        <dbReference type="PROSITE-ProRule" id="PRU01024"/>
    </source>
</evidence>
<evidence type="ECO:0000256" key="3">
    <source>
        <dbReference type="ARBA" id="ARBA00022691"/>
    </source>
</evidence>
<feature type="binding site" evidence="4">
    <location>
        <position position="224"/>
    </location>
    <ligand>
        <name>S-adenosyl-L-methionine</name>
        <dbReference type="ChEBI" id="CHEBI:59789"/>
    </ligand>
</feature>
<dbReference type="Pfam" id="PF05958">
    <property type="entry name" value="tRNA_U5-meth_tr"/>
    <property type="match status" value="1"/>
</dbReference>
<comment type="similarity">
    <text evidence="4">Belongs to the class I-like SAM-binding methyltransferase superfamily. RNA M5U methyltransferase family.</text>
</comment>
<keyword evidence="3 4" id="KW-0949">S-adenosyl-L-methionine</keyword>
<feature type="binding site" evidence="4">
    <location>
        <position position="271"/>
    </location>
    <ligand>
        <name>S-adenosyl-L-methionine</name>
        <dbReference type="ChEBI" id="CHEBI:59789"/>
    </ligand>
</feature>
<feature type="active site" description="Nucleophile" evidence="4">
    <location>
        <position position="338"/>
    </location>
</feature>
<dbReference type="InterPro" id="IPR002792">
    <property type="entry name" value="TRAM_dom"/>
</dbReference>
<evidence type="ECO:0000313" key="8">
    <source>
        <dbReference type="Proteomes" id="UP000008466"/>
    </source>
</evidence>
<dbReference type="PANTHER" id="PTHR11061:SF30">
    <property type="entry name" value="TRNA (URACIL(54)-C(5))-METHYLTRANSFERASE"/>
    <property type="match status" value="1"/>
</dbReference>
<dbReference type="Proteomes" id="UP000008466">
    <property type="component" value="Chromosome"/>
</dbReference>
<organism evidence="7 8">
    <name type="scientific">Sphaerochaeta globosa (strain ATCC BAA-1886 / DSM 22777 / Buddy)</name>
    <name type="common">Spirochaeta sp. (strain Buddy)</name>
    <dbReference type="NCBI Taxonomy" id="158189"/>
    <lineage>
        <taxon>Bacteria</taxon>
        <taxon>Pseudomonadati</taxon>
        <taxon>Spirochaetota</taxon>
        <taxon>Spirochaetia</taxon>
        <taxon>Spirochaetales</taxon>
        <taxon>Sphaerochaetaceae</taxon>
        <taxon>Sphaerochaeta</taxon>
    </lineage>
</organism>
<dbReference type="RefSeq" id="WP_013606489.1">
    <property type="nucleotide sequence ID" value="NC_015152.1"/>
</dbReference>
<dbReference type="PROSITE" id="PS50926">
    <property type="entry name" value="TRAM"/>
    <property type="match status" value="1"/>
</dbReference>
<evidence type="ECO:0000259" key="6">
    <source>
        <dbReference type="PROSITE" id="PS50926"/>
    </source>
</evidence>
<dbReference type="GO" id="GO:0070041">
    <property type="term" value="F:rRNA (uridine-C5-)-methyltransferase activity"/>
    <property type="evidence" value="ECO:0007669"/>
    <property type="project" value="TreeGrafter"/>
</dbReference>
<gene>
    <name evidence="7" type="ordered locus">SpiBuddy_0809</name>
</gene>
<dbReference type="SUPFAM" id="SSF50249">
    <property type="entry name" value="Nucleic acid-binding proteins"/>
    <property type="match status" value="1"/>
</dbReference>
<dbReference type="Gene3D" id="2.40.50.140">
    <property type="entry name" value="Nucleic acid-binding proteins"/>
    <property type="match status" value="1"/>
</dbReference>
<keyword evidence="8" id="KW-1185">Reference proteome</keyword>
<dbReference type="PROSITE" id="PS01230">
    <property type="entry name" value="TRMA_1"/>
    <property type="match status" value="1"/>
</dbReference>
<sequence>MHLCIEKLISGGEGLAIGDDGKKVFVAETLPGEEVEASIVQKKGGYNIATVDSLLKASEHRIQPPCPYWGVCGGCDFQYADAPYQAACKEAIVLDNLSRLGGLQRDAFSVEPSVTGPAWNYRNRVRFHVDLTHKTVGFLRRKSSDLVRIESCPILTGRLNALLSDPKPLFEAARRLMFANHGGKTDYLEVPAFASEDEISLLDKEISITVGSKRFFVTSEVFFQSNHFLTASLGDYVASQAIGQTVMDLYSGVGTFSAFLAQPLRRLIAVEKQKQCIALAKKHLTGCEFFTDAVELWAKRQAIAVDTVVVDPPRTGLEETVPSLIASWAPKRVIYVSCNSVTLARDLQRFASEGYTTTTVKMFDLYPQTFHHEVVVVLDRREN</sequence>
<evidence type="ECO:0000256" key="2">
    <source>
        <dbReference type="ARBA" id="ARBA00022679"/>
    </source>
</evidence>
<feature type="active site" evidence="5">
    <location>
        <position position="338"/>
    </location>
</feature>
<dbReference type="HOGENOM" id="CLU_014689_7_0_12"/>
<keyword evidence="1 4" id="KW-0489">Methyltransferase</keyword>
<dbReference type="GO" id="GO:0070475">
    <property type="term" value="P:rRNA base methylation"/>
    <property type="evidence" value="ECO:0007669"/>
    <property type="project" value="TreeGrafter"/>
</dbReference>
<proteinExistence type="inferred from homology"/>
<keyword evidence="2 4" id="KW-0808">Transferase</keyword>
<evidence type="ECO:0000313" key="7">
    <source>
        <dbReference type="EMBL" id="ADY12636.1"/>
    </source>
</evidence>